<reference evidence="10 11" key="1">
    <citation type="journal article" date="2015" name="Nature">
        <title>rRNA introns, odd ribosomes, and small enigmatic genomes across a large radiation of phyla.</title>
        <authorList>
            <person name="Brown C.T."/>
            <person name="Hug L.A."/>
            <person name="Thomas B.C."/>
            <person name="Sharon I."/>
            <person name="Castelle C.J."/>
            <person name="Singh A."/>
            <person name="Wilkins M.J."/>
            <person name="Williams K.H."/>
            <person name="Banfield J.F."/>
        </authorList>
    </citation>
    <scope>NUCLEOTIDE SEQUENCE [LARGE SCALE GENOMIC DNA]</scope>
</reference>
<evidence type="ECO:0000256" key="4">
    <source>
        <dbReference type="ARBA" id="ARBA00022679"/>
    </source>
</evidence>
<feature type="transmembrane region" description="Helical" evidence="8">
    <location>
        <begin position="323"/>
        <end position="341"/>
    </location>
</feature>
<dbReference type="Proteomes" id="UP000034543">
    <property type="component" value="Unassembled WGS sequence"/>
</dbReference>
<proteinExistence type="predicted"/>
<evidence type="ECO:0000259" key="9">
    <source>
        <dbReference type="Pfam" id="PF13231"/>
    </source>
</evidence>
<dbReference type="PANTHER" id="PTHR33908">
    <property type="entry name" value="MANNOSYLTRANSFERASE YKCB-RELATED"/>
    <property type="match status" value="1"/>
</dbReference>
<evidence type="ECO:0000313" key="11">
    <source>
        <dbReference type="Proteomes" id="UP000034543"/>
    </source>
</evidence>
<keyword evidence="2" id="KW-1003">Cell membrane</keyword>
<dbReference type="InterPro" id="IPR050297">
    <property type="entry name" value="LipidA_mod_glycosyltrf_83"/>
</dbReference>
<keyword evidence="7 8" id="KW-0472">Membrane</keyword>
<dbReference type="GO" id="GO:0016763">
    <property type="term" value="F:pentosyltransferase activity"/>
    <property type="evidence" value="ECO:0007669"/>
    <property type="project" value="TreeGrafter"/>
</dbReference>
<feature type="transmembrane region" description="Helical" evidence="8">
    <location>
        <begin position="9"/>
        <end position="26"/>
    </location>
</feature>
<dbReference type="InterPro" id="IPR038731">
    <property type="entry name" value="RgtA/B/C-like"/>
</dbReference>
<keyword evidence="4 10" id="KW-0808">Transferase</keyword>
<dbReference type="STRING" id="1618436.UV59_C0032G0012"/>
<evidence type="ECO:0000256" key="5">
    <source>
        <dbReference type="ARBA" id="ARBA00022692"/>
    </source>
</evidence>
<evidence type="ECO:0000256" key="7">
    <source>
        <dbReference type="ARBA" id="ARBA00023136"/>
    </source>
</evidence>
<evidence type="ECO:0000256" key="8">
    <source>
        <dbReference type="SAM" id="Phobius"/>
    </source>
</evidence>
<evidence type="ECO:0000313" key="10">
    <source>
        <dbReference type="EMBL" id="KKS83764.1"/>
    </source>
</evidence>
<keyword evidence="3" id="KW-0328">Glycosyltransferase</keyword>
<sequence length="513" mass="58715">MGILRLKKYQVFLISIIALAFFLRFYELTQNPPGFDWDEASSIYNGYSIAKTGKDEYKEPYPILFRAYDAYVPPVLIYLDAVSVTVFGLNGFAARFPNAILGTASILGLYLLVYVMTENRKFALLSALFLSLSPWHVTYSRVGTFAPLPIVFIIFGTYFFIRGLTRKWFLLLATLSFMIATLSYFAAYVFVPLFILALILLYRKNLIIWQAVIIFISILSVVAIPFVLPGGQMRLRGISVLSDPDLIKKDTLYASQEWGGKLLHNRRLVFGLLYWWELPILLFGIYQLLRNRPNGWLIVILWLLLAPLPSAPTFPKPASTRSILLVPAFSVLIAYGFWYLSTKSSKLIVLMLAILFSVNVLLFMHQYFTHFPKEKAVEWFSAYKPLFAYLNQTENSSKKVIFWIFQPDYLDQVHMFTAFYNQIDPQIYQNYGGTRTGRFGTAGEFAVERFSFIPQNCTDCGKSETYAEDDLVVTAHELPYKSVAVFPATDHPSLYVYGMEEISLQGKNPFPIQ</sequence>
<keyword evidence="6 8" id="KW-1133">Transmembrane helix</keyword>
<feature type="transmembrane region" description="Helical" evidence="8">
    <location>
        <begin position="268"/>
        <end position="289"/>
    </location>
</feature>
<dbReference type="EMBL" id="LCFB01000032">
    <property type="protein sequence ID" value="KKS83764.1"/>
    <property type="molecule type" value="Genomic_DNA"/>
</dbReference>
<feature type="transmembrane region" description="Helical" evidence="8">
    <location>
        <begin position="99"/>
        <end position="117"/>
    </location>
</feature>
<dbReference type="GO" id="GO:0009103">
    <property type="term" value="P:lipopolysaccharide biosynthetic process"/>
    <property type="evidence" value="ECO:0007669"/>
    <property type="project" value="UniProtKB-ARBA"/>
</dbReference>
<feature type="domain" description="Glycosyltransferase RgtA/B/C/D-like" evidence="9">
    <location>
        <begin position="72"/>
        <end position="222"/>
    </location>
</feature>
<dbReference type="Pfam" id="PF13231">
    <property type="entry name" value="PMT_2"/>
    <property type="match status" value="1"/>
</dbReference>
<feature type="transmembrane region" description="Helical" evidence="8">
    <location>
        <begin position="71"/>
        <end position="92"/>
    </location>
</feature>
<dbReference type="GO" id="GO:0005886">
    <property type="term" value="C:plasma membrane"/>
    <property type="evidence" value="ECO:0007669"/>
    <property type="project" value="UniProtKB-SubCell"/>
</dbReference>
<dbReference type="PANTHER" id="PTHR33908:SF11">
    <property type="entry name" value="MEMBRANE PROTEIN"/>
    <property type="match status" value="1"/>
</dbReference>
<evidence type="ECO:0000256" key="1">
    <source>
        <dbReference type="ARBA" id="ARBA00004651"/>
    </source>
</evidence>
<comment type="subcellular location">
    <subcellularLocation>
        <location evidence="1">Cell membrane</location>
        <topology evidence="1">Multi-pass membrane protein</topology>
    </subcellularLocation>
</comment>
<keyword evidence="5 8" id="KW-0812">Transmembrane</keyword>
<feature type="transmembrane region" description="Helical" evidence="8">
    <location>
        <begin position="168"/>
        <end position="201"/>
    </location>
</feature>
<name>A0A0G1CEF3_9BACT</name>
<evidence type="ECO:0000256" key="6">
    <source>
        <dbReference type="ARBA" id="ARBA00022989"/>
    </source>
</evidence>
<feature type="transmembrane region" description="Helical" evidence="8">
    <location>
        <begin position="347"/>
        <end position="365"/>
    </location>
</feature>
<organism evidence="10 11">
    <name type="scientific">Candidatus Gottesmanbacteria bacterium GW2011_GWA1_43_11</name>
    <dbReference type="NCBI Taxonomy" id="1618436"/>
    <lineage>
        <taxon>Bacteria</taxon>
        <taxon>Candidatus Gottesmaniibacteriota</taxon>
    </lineage>
</organism>
<protein>
    <submittedName>
        <fullName evidence="10">Glycosyl transferase family 39</fullName>
    </submittedName>
</protein>
<accession>A0A0G1CEF3</accession>
<comment type="caution">
    <text evidence="10">The sequence shown here is derived from an EMBL/GenBank/DDBJ whole genome shotgun (WGS) entry which is preliminary data.</text>
</comment>
<dbReference type="AlphaFoldDB" id="A0A0G1CEF3"/>
<feature type="transmembrane region" description="Helical" evidence="8">
    <location>
        <begin position="207"/>
        <end position="228"/>
    </location>
</feature>
<evidence type="ECO:0000256" key="3">
    <source>
        <dbReference type="ARBA" id="ARBA00022676"/>
    </source>
</evidence>
<gene>
    <name evidence="10" type="ORF">UV59_C0032G0012</name>
</gene>
<evidence type="ECO:0000256" key="2">
    <source>
        <dbReference type="ARBA" id="ARBA00022475"/>
    </source>
</evidence>
<feature type="transmembrane region" description="Helical" evidence="8">
    <location>
        <begin position="137"/>
        <end position="161"/>
    </location>
</feature>